<proteinExistence type="predicted"/>
<reference evidence="1" key="1">
    <citation type="submission" date="2020-06" db="EMBL/GenBank/DDBJ databases">
        <authorList>
            <person name="Li T."/>
            <person name="Hu X."/>
            <person name="Zhang T."/>
            <person name="Song X."/>
            <person name="Zhang H."/>
            <person name="Dai N."/>
            <person name="Sheng W."/>
            <person name="Hou X."/>
            <person name="Wei L."/>
        </authorList>
    </citation>
    <scope>NUCLEOTIDE SEQUENCE</scope>
    <source>
        <strain evidence="1">KEN1</strain>
        <tissue evidence="1">Leaf</tissue>
    </source>
</reference>
<name>A0AAW2VIJ2_9LAMI</name>
<organism evidence="1">
    <name type="scientific">Sesamum latifolium</name>
    <dbReference type="NCBI Taxonomy" id="2727402"/>
    <lineage>
        <taxon>Eukaryota</taxon>
        <taxon>Viridiplantae</taxon>
        <taxon>Streptophyta</taxon>
        <taxon>Embryophyta</taxon>
        <taxon>Tracheophyta</taxon>
        <taxon>Spermatophyta</taxon>
        <taxon>Magnoliopsida</taxon>
        <taxon>eudicotyledons</taxon>
        <taxon>Gunneridae</taxon>
        <taxon>Pentapetalae</taxon>
        <taxon>asterids</taxon>
        <taxon>lamiids</taxon>
        <taxon>Lamiales</taxon>
        <taxon>Pedaliaceae</taxon>
        <taxon>Sesamum</taxon>
    </lineage>
</organism>
<evidence type="ECO:0000313" key="1">
    <source>
        <dbReference type="EMBL" id="KAL0428027.1"/>
    </source>
</evidence>
<sequence length="138" mass="16083">MSKNPLTMNMGTNKFNGMIYNDWLWNLGIILDFVNQSYVLDKPLPTALLEGSSPEECVMFKKWLKDNLKIRSIILASMTNDIQKQYDRLKDVPSIMLHMKEVYVVPDRHIRYIATKAFFRTKMAEGPLYKAMGSRFDP</sequence>
<comment type="caution">
    <text evidence="1">The sequence shown here is derived from an EMBL/GenBank/DDBJ whole genome shotgun (WGS) entry which is preliminary data.</text>
</comment>
<dbReference type="EMBL" id="JACGWN010000010">
    <property type="protein sequence ID" value="KAL0428027.1"/>
    <property type="molecule type" value="Genomic_DNA"/>
</dbReference>
<reference evidence="1" key="2">
    <citation type="journal article" date="2024" name="Plant">
        <title>Genomic evolution and insights into agronomic trait innovations of Sesamum species.</title>
        <authorList>
            <person name="Miao H."/>
            <person name="Wang L."/>
            <person name="Qu L."/>
            <person name="Liu H."/>
            <person name="Sun Y."/>
            <person name="Le M."/>
            <person name="Wang Q."/>
            <person name="Wei S."/>
            <person name="Zheng Y."/>
            <person name="Lin W."/>
            <person name="Duan Y."/>
            <person name="Cao H."/>
            <person name="Xiong S."/>
            <person name="Wang X."/>
            <person name="Wei L."/>
            <person name="Li C."/>
            <person name="Ma Q."/>
            <person name="Ju M."/>
            <person name="Zhao R."/>
            <person name="Li G."/>
            <person name="Mu C."/>
            <person name="Tian Q."/>
            <person name="Mei H."/>
            <person name="Zhang T."/>
            <person name="Gao T."/>
            <person name="Zhang H."/>
        </authorList>
    </citation>
    <scope>NUCLEOTIDE SEQUENCE</scope>
    <source>
        <strain evidence="1">KEN1</strain>
    </source>
</reference>
<gene>
    <name evidence="1" type="ORF">Slati_2977500</name>
</gene>
<protein>
    <submittedName>
        <fullName evidence="1">Uncharacterized protein</fullName>
    </submittedName>
</protein>
<dbReference type="AlphaFoldDB" id="A0AAW2VIJ2"/>
<accession>A0AAW2VIJ2</accession>